<proteinExistence type="predicted"/>
<feature type="compositionally biased region" description="Polar residues" evidence="1">
    <location>
        <begin position="1185"/>
        <end position="1197"/>
    </location>
</feature>
<accession>A0A4E0RYZ6</accession>
<feature type="region of interest" description="Disordered" evidence="1">
    <location>
        <begin position="1130"/>
        <end position="1197"/>
    </location>
</feature>
<name>A0A4E0RYZ6_FASHE</name>
<feature type="compositionally biased region" description="Polar residues" evidence="1">
    <location>
        <begin position="622"/>
        <end position="634"/>
    </location>
</feature>
<feature type="region of interest" description="Disordered" evidence="1">
    <location>
        <begin position="716"/>
        <end position="763"/>
    </location>
</feature>
<feature type="compositionally biased region" description="Polar residues" evidence="1">
    <location>
        <begin position="397"/>
        <end position="411"/>
    </location>
</feature>
<comment type="caution">
    <text evidence="2">The sequence shown here is derived from an EMBL/GenBank/DDBJ whole genome shotgun (WGS) entry which is preliminary data.</text>
</comment>
<dbReference type="AlphaFoldDB" id="A0A4E0RYZ6"/>
<evidence type="ECO:0000313" key="2">
    <source>
        <dbReference type="EMBL" id="THD24292.1"/>
    </source>
</evidence>
<gene>
    <name evidence="2" type="ORF">D915_004905</name>
</gene>
<feature type="compositionally biased region" description="Low complexity" evidence="1">
    <location>
        <begin position="1026"/>
        <end position="1046"/>
    </location>
</feature>
<feature type="compositionally biased region" description="Basic and acidic residues" evidence="1">
    <location>
        <begin position="1169"/>
        <end position="1182"/>
    </location>
</feature>
<evidence type="ECO:0000256" key="1">
    <source>
        <dbReference type="SAM" id="MobiDB-lite"/>
    </source>
</evidence>
<reference evidence="2" key="1">
    <citation type="submission" date="2019-03" db="EMBL/GenBank/DDBJ databases">
        <title>Improved annotation for the trematode Fasciola hepatica.</title>
        <authorList>
            <person name="Choi Y.-J."/>
            <person name="Martin J."/>
            <person name="Mitreva M."/>
        </authorList>
    </citation>
    <scope>NUCLEOTIDE SEQUENCE [LARGE SCALE GENOMIC DNA]</scope>
</reference>
<feature type="region of interest" description="Disordered" evidence="1">
    <location>
        <begin position="365"/>
        <end position="416"/>
    </location>
</feature>
<feature type="compositionally biased region" description="Polar residues" evidence="1">
    <location>
        <begin position="856"/>
        <end position="865"/>
    </location>
</feature>
<organism evidence="2 3">
    <name type="scientific">Fasciola hepatica</name>
    <name type="common">Liver fluke</name>
    <dbReference type="NCBI Taxonomy" id="6192"/>
    <lineage>
        <taxon>Eukaryota</taxon>
        <taxon>Metazoa</taxon>
        <taxon>Spiralia</taxon>
        <taxon>Lophotrochozoa</taxon>
        <taxon>Platyhelminthes</taxon>
        <taxon>Trematoda</taxon>
        <taxon>Digenea</taxon>
        <taxon>Plagiorchiida</taxon>
        <taxon>Echinostomata</taxon>
        <taxon>Echinostomatoidea</taxon>
        <taxon>Fasciolidae</taxon>
        <taxon>Fasciola</taxon>
    </lineage>
</organism>
<feature type="region of interest" description="Disordered" evidence="1">
    <location>
        <begin position="593"/>
        <end position="653"/>
    </location>
</feature>
<protein>
    <submittedName>
        <fullName evidence="2">Uncharacterized protein</fullName>
    </submittedName>
</protein>
<dbReference type="Proteomes" id="UP000230066">
    <property type="component" value="Unassembled WGS sequence"/>
</dbReference>
<feature type="region of interest" description="Disordered" evidence="1">
    <location>
        <begin position="984"/>
        <end position="1009"/>
    </location>
</feature>
<feature type="region of interest" description="Disordered" evidence="1">
    <location>
        <begin position="843"/>
        <end position="867"/>
    </location>
</feature>
<keyword evidence="3" id="KW-1185">Reference proteome</keyword>
<evidence type="ECO:0000313" key="3">
    <source>
        <dbReference type="Proteomes" id="UP000230066"/>
    </source>
</evidence>
<sequence>MPGCPGLAWLASGLCTKGLKATEVFRILSEIERWMHTGLKRENAETIINCLSALLPRAISVLISHKVIFTWDHCAVLSSLLSALLDSKRFLGKLLTKEDAMFCEFVLRGNSVFLIDVLVQMLNCDHHNAFVQAIFERVQSLTMRHFTHPQQAIRLLIFTKWCSAHQGLPVLQFKNRISSATVVEWIKKKIPSVLCGGVLQAQDSDELLQSLYEKLSLEQLVDLLNWDSQIVDTVAERPTSCASFKKNPEQLIRSNRGEYEKLNFLKEKHPEIPSTFPLVESMDFDLIESPPHWLSESIESFLSEVQAASEADPEAVATETSANGGISDSAQLTQHEFTALMPLLKRKSALNIIYFLGKRKRTHLDTSLGSSSKSQKKRKKSQLTIEADRVTIASPVASGNSTSLEEMNKTSPEPFPPFNSDRSPCLKSPALCVNTYPPPLPFTCITSGSPSTVTYQGDRVMELATFQTESTNALETDASIENFSNKSHAETIAHSVCLSAERLRIGSSVNESRTEKSSTITSNNKTQHREVEILPSDQTTVSVVIQPNISILTAKPILGSTPVTMESTNKYAESKGTKALNSPVVVRVLSPKADARTPSESHATVFVPLSSPDDSSKGQVRGTRTVSQFPVDSTQPHENKVSTSSRQSKSPERVLENAVETILPTRPELSPTFGQDHFSLDSVTELPARNEIDHGTLEGLKFGPLDSLCKGIESTNLRESEPSSLVPTDAHKTPAVSQKARSSTGERLRQQPQLSSPRSAPDSLGFLCSTTDCEQRNKSSILSQSSGHQISVRNADHCSFVPSPAQNSPVCFSVPTCDHSHVTFGAAIDSYGSDLATPTKCVRNSREHQSPGHLSLTESPSNTVEKNPVISLPSFSFSRDSDKSVSEASSTSSLLVDEHSNTIPWSLRSSKRAGGDSAILCTSRGKLPKNKNVPTAKHLLDSPDRKSNFLRCAMTLLSGPLGGQAAVLSSLQSTPPLVGRKITHKTELSSPRSYPEAVPVTPGINGISPLSKTSNILDISERQCPSLQDEQSSASSSNSEHSATTSPPVTRSAEKRHLLLSMPTPEKSLTAKTRSPVASDGTPSSQSVRKKSPDSGSFAKSSIVASQTAVNTRGTGPDDIINVQEYHKPSTSVYPKAGTPVVAASAKPVRAGTRTRRSMEKPVNVMGDVDAHTSDPHNKHEVILSPTNSRPSGNTDS</sequence>
<feature type="region of interest" description="Disordered" evidence="1">
    <location>
        <begin position="1024"/>
        <end position="1102"/>
    </location>
</feature>
<dbReference type="EMBL" id="JXXN02001678">
    <property type="protein sequence ID" value="THD24292.1"/>
    <property type="molecule type" value="Genomic_DNA"/>
</dbReference>